<dbReference type="Proteomes" id="UP000803884">
    <property type="component" value="Unassembled WGS sequence"/>
</dbReference>
<evidence type="ECO:0000256" key="2">
    <source>
        <dbReference type="SAM" id="Phobius"/>
    </source>
</evidence>
<feature type="compositionally biased region" description="Basic and acidic residues" evidence="1">
    <location>
        <begin position="1"/>
        <end position="10"/>
    </location>
</feature>
<evidence type="ECO:0000313" key="4">
    <source>
        <dbReference type="Proteomes" id="UP000803884"/>
    </source>
</evidence>
<keyword evidence="2" id="KW-1133">Transmembrane helix</keyword>
<evidence type="ECO:0000313" key="3">
    <source>
        <dbReference type="EMBL" id="KAL1590081.1"/>
    </source>
</evidence>
<dbReference type="AlphaFoldDB" id="A0AB34L1M9"/>
<keyword evidence="4" id="KW-1185">Reference proteome</keyword>
<keyword evidence="2" id="KW-0812">Transmembrane</keyword>
<comment type="caution">
    <text evidence="3">The sequence shown here is derived from an EMBL/GenBank/DDBJ whole genome shotgun (WGS) entry which is preliminary data.</text>
</comment>
<proteinExistence type="predicted"/>
<protein>
    <submittedName>
        <fullName evidence="3">Uncharacterized protein</fullName>
    </submittedName>
</protein>
<gene>
    <name evidence="3" type="ORF">WHR41_01013</name>
</gene>
<dbReference type="RefSeq" id="XP_069233186.1">
    <property type="nucleotide sequence ID" value="XM_069369619.1"/>
</dbReference>
<feature type="transmembrane region" description="Helical" evidence="2">
    <location>
        <begin position="375"/>
        <end position="393"/>
    </location>
</feature>
<feature type="compositionally biased region" description="Polar residues" evidence="1">
    <location>
        <begin position="156"/>
        <end position="165"/>
    </location>
</feature>
<feature type="compositionally biased region" description="Polar residues" evidence="1">
    <location>
        <begin position="46"/>
        <end position="59"/>
    </location>
</feature>
<feature type="compositionally biased region" description="Basic and acidic residues" evidence="1">
    <location>
        <begin position="133"/>
        <end position="153"/>
    </location>
</feature>
<feature type="transmembrane region" description="Helical" evidence="2">
    <location>
        <begin position="400"/>
        <end position="422"/>
    </location>
</feature>
<feature type="compositionally biased region" description="Basic and acidic residues" evidence="1">
    <location>
        <begin position="64"/>
        <end position="73"/>
    </location>
</feature>
<evidence type="ECO:0000256" key="1">
    <source>
        <dbReference type="SAM" id="MobiDB-lite"/>
    </source>
</evidence>
<name>A0AB34L1M9_9PEZI</name>
<feature type="compositionally biased region" description="Low complexity" evidence="1">
    <location>
        <begin position="74"/>
        <end position="83"/>
    </location>
</feature>
<feature type="compositionally biased region" description="Pro residues" evidence="1">
    <location>
        <begin position="84"/>
        <end position="93"/>
    </location>
</feature>
<organism evidence="3 4">
    <name type="scientific">Cladosporium halotolerans</name>
    <dbReference type="NCBI Taxonomy" id="1052096"/>
    <lineage>
        <taxon>Eukaryota</taxon>
        <taxon>Fungi</taxon>
        <taxon>Dikarya</taxon>
        <taxon>Ascomycota</taxon>
        <taxon>Pezizomycotina</taxon>
        <taxon>Dothideomycetes</taxon>
        <taxon>Dothideomycetidae</taxon>
        <taxon>Cladosporiales</taxon>
        <taxon>Cladosporiaceae</taxon>
        <taxon>Cladosporium</taxon>
    </lineage>
</organism>
<keyword evidence="2" id="KW-0472">Membrane</keyword>
<accession>A0AB34L1M9</accession>
<dbReference type="EMBL" id="JAAQHG020000003">
    <property type="protein sequence ID" value="KAL1590081.1"/>
    <property type="molecule type" value="Genomic_DNA"/>
</dbReference>
<sequence length="423" mass="46629">MAFDKPDTSPEGHSATRFKSPSLPPVATAPFPTRQFTPSKLRESDSSMTVVNGRQSSVSPPLVDRPEDQRIRDSPVSPRSRSPATPPLPPVPGSPMSMKPLPSNPPHATEASVPSKNPERYASGRMSNMTFRTNDRGMPSDKRRSNATRRAESRAPSYTSTTITPGRQRGPFDRISTEPNFAQRVFDAGKHDLLYEVDESTRWPWNFEDVKHGVLDLTTLMRMQQHVLQQKLVAQVNALGQKGAWMEIGVGETMKEYCQITRDMDYINSTAPARGTSSTTNPFLISTTDVLEAQLLEEGGLIARRTPNSTNPSSPIEEEPEKAKDALLLARLPYAPVTTAPWRRHLRRWLSVVSAAIALLLPFLVMMLVPTFVSRMVTTSVMIAVFALAAAASEIDTKRAVAYVLVYSGALVVFGGLVPPYWS</sequence>
<feature type="region of interest" description="Disordered" evidence="1">
    <location>
        <begin position="1"/>
        <end position="174"/>
    </location>
</feature>
<reference evidence="3 4" key="1">
    <citation type="journal article" date="2020" name="Microbiol. Resour. Announc.">
        <title>Draft Genome Sequence of a Cladosporium Species Isolated from the Mesophotic Ascidian Didemnum maculosum.</title>
        <authorList>
            <person name="Gioti A."/>
            <person name="Siaperas R."/>
            <person name="Nikolaivits E."/>
            <person name="Le Goff G."/>
            <person name="Ouazzani J."/>
            <person name="Kotoulas G."/>
            <person name="Topakas E."/>
        </authorList>
    </citation>
    <scope>NUCLEOTIDE SEQUENCE [LARGE SCALE GENOMIC DNA]</scope>
    <source>
        <strain evidence="3 4">TM138-S3</strain>
    </source>
</reference>
<dbReference type="GeneID" id="96002457"/>
<feature type="transmembrane region" description="Helical" evidence="2">
    <location>
        <begin position="349"/>
        <end position="369"/>
    </location>
</feature>